<comment type="caution">
    <text evidence="1">The sequence shown here is derived from an EMBL/GenBank/DDBJ whole genome shotgun (WGS) entry which is preliminary data.</text>
</comment>
<evidence type="ECO:0000313" key="1">
    <source>
        <dbReference type="EMBL" id="KAJ7526209.1"/>
    </source>
</evidence>
<keyword evidence="2" id="KW-1185">Reference proteome</keyword>
<dbReference type="Proteomes" id="UP001162992">
    <property type="component" value="Chromosome 17"/>
</dbReference>
<evidence type="ECO:0000313" key="2">
    <source>
        <dbReference type="Proteomes" id="UP001162992"/>
    </source>
</evidence>
<protein>
    <submittedName>
        <fullName evidence="1">Uncharacterized protein</fullName>
    </submittedName>
</protein>
<proteinExistence type="predicted"/>
<gene>
    <name evidence="1" type="ORF">O6H91_17G088000</name>
</gene>
<accession>A0ACC2B9X3</accession>
<name>A0ACC2B9X3_DIPCM</name>
<dbReference type="EMBL" id="CM055108">
    <property type="protein sequence ID" value="KAJ7526209.1"/>
    <property type="molecule type" value="Genomic_DNA"/>
</dbReference>
<organism evidence="1 2">
    <name type="scientific">Diphasiastrum complanatum</name>
    <name type="common">Issler's clubmoss</name>
    <name type="synonym">Lycopodium complanatum</name>
    <dbReference type="NCBI Taxonomy" id="34168"/>
    <lineage>
        <taxon>Eukaryota</taxon>
        <taxon>Viridiplantae</taxon>
        <taxon>Streptophyta</taxon>
        <taxon>Embryophyta</taxon>
        <taxon>Tracheophyta</taxon>
        <taxon>Lycopodiopsida</taxon>
        <taxon>Lycopodiales</taxon>
        <taxon>Lycopodiaceae</taxon>
        <taxon>Lycopodioideae</taxon>
        <taxon>Diphasiastrum</taxon>
    </lineage>
</organism>
<sequence>MQKATLKRLLFEDENEYDPTSVLELGSMISPSDLPAWEDVQYGAMESSFGQCEDAELWERMAAEMEAVLQSSSYGSSGSSGWDSLASQSPEDGWTYDVTYEHEGFKWDVKSADSYTEAMLDVSPNDASCEVEGCSGSFDSFLSRQDCEGAVSLGGETVDFHHTYTGLCEDLTESERGLMQMLEAENDDVSNLTEESASEFVNKLSHNHQRKSVVQTSTPLNRSHGSMAAVAKSQSQLSVGNDRTQFEHNPNLGVQLVQLLVAAAEAVACRDKSQANICLQELKLMVSPYGDSMQRLTYYFVEALTARSQGLESPYLRPLRVHRFVVDERLKQEAFQLVYQLCPYISFGHYAANRSILEAFDGEAFVHIVDLGMTSGLQWPSLLQALASRTGVPPRLVRITAIGSSSPALVEVGESLGKIAASLNLPFKFRTVTDSVENLQKSTLDINQGEAVAINSIFQLHSVVKESRISLKSVLKSIYDLSPKVLTVVEQDAWHNGPFFLGRYMEALHYYAAIFDSMDAILPRSSPERVKMEQFYFAQEIMNIISCEGPDRVERHERSDQWRRRLSRAGFHSKPLRVLNEARKCLTMSFQCEGYTLVEEKGCIVLGWKGKPIVSASTWRC</sequence>
<reference evidence="2" key="1">
    <citation type="journal article" date="2024" name="Proc. Natl. Acad. Sci. U.S.A.">
        <title>Extraordinary preservation of gene collinearity over three hundred million years revealed in homosporous lycophytes.</title>
        <authorList>
            <person name="Li C."/>
            <person name="Wickell D."/>
            <person name="Kuo L.Y."/>
            <person name="Chen X."/>
            <person name="Nie B."/>
            <person name="Liao X."/>
            <person name="Peng D."/>
            <person name="Ji J."/>
            <person name="Jenkins J."/>
            <person name="Williams M."/>
            <person name="Shu S."/>
            <person name="Plott C."/>
            <person name="Barry K."/>
            <person name="Rajasekar S."/>
            <person name="Grimwood J."/>
            <person name="Han X."/>
            <person name="Sun S."/>
            <person name="Hou Z."/>
            <person name="He W."/>
            <person name="Dai G."/>
            <person name="Sun C."/>
            <person name="Schmutz J."/>
            <person name="Leebens-Mack J.H."/>
            <person name="Li F.W."/>
            <person name="Wang L."/>
        </authorList>
    </citation>
    <scope>NUCLEOTIDE SEQUENCE [LARGE SCALE GENOMIC DNA]</scope>
    <source>
        <strain evidence="2">cv. PW_Plant_1</strain>
    </source>
</reference>